<dbReference type="OrthoDB" id="4419644at2"/>
<evidence type="ECO:0000313" key="2">
    <source>
        <dbReference type="EMBL" id="QRP71032.1"/>
    </source>
</evidence>
<dbReference type="Proteomes" id="UP000596145">
    <property type="component" value="Chromosome"/>
</dbReference>
<name>A0A7T4JV54_9CORY</name>
<dbReference type="EMBL" id="CP069534">
    <property type="protein sequence ID" value="QRP71032.1"/>
    <property type="molecule type" value="Genomic_DNA"/>
</dbReference>
<dbReference type="AlphaFoldDB" id="A0A7T4JV54"/>
<evidence type="ECO:0000313" key="3">
    <source>
        <dbReference type="Proteomes" id="UP000596145"/>
    </source>
</evidence>
<dbReference type="RefSeq" id="WP_005390609.1">
    <property type="nucleotide sequence ID" value="NZ_CP066007.1"/>
</dbReference>
<evidence type="ECO:0000313" key="1">
    <source>
        <dbReference type="EMBL" id="QQB46500.1"/>
    </source>
</evidence>
<reference evidence="1 3" key="1">
    <citation type="submission" date="2020-12" db="EMBL/GenBank/DDBJ databases">
        <title>FDA dAtabase for Regulatory Grade micrObial Sequences (FDA-ARGOS): Supporting development and validation of Infectious Disease Dx tests.</title>
        <authorList>
            <person name="Sproer C."/>
            <person name="Gronow S."/>
            <person name="Severitt S."/>
            <person name="Schroder I."/>
            <person name="Tallon L."/>
            <person name="Sadzewicz L."/>
            <person name="Zhao X."/>
            <person name="Boylan J."/>
            <person name="Ott S."/>
            <person name="Bowen H."/>
            <person name="Vavikolanu K."/>
            <person name="Mehta A."/>
            <person name="Aluvathingal J."/>
            <person name="Nadendla S."/>
            <person name="Lowell S."/>
            <person name="Myers T."/>
            <person name="Yan Y."/>
            <person name="Sichtig H."/>
        </authorList>
    </citation>
    <scope>NUCLEOTIDE SEQUENCE [LARGE SCALE GENOMIC DNA]</scope>
    <source>
        <strain evidence="1 3">FDAARGOS_1053</strain>
        <strain evidence="2">FDAARGOS_1191</strain>
    </source>
</reference>
<dbReference type="EMBL" id="CP066007">
    <property type="protein sequence ID" value="QQB46500.1"/>
    <property type="molecule type" value="Genomic_DNA"/>
</dbReference>
<proteinExistence type="predicted"/>
<sequence>MDYGYIRTRDLGLTRSQIRQKMKNGELFRVRRGWYCTHEPTIFDQLLVLQAMHPNLVFTGKTALALHLRQLPEGEIEAVIPKHQRIPKIAGVKIKRSRSVKSEVVRIFRCVSMIEAALETPEDERPRDLVEKLNEHYAKRKGKRQWIYDIKNVRRRHLARAVKKDFAYVLPGAYSKQELRVGQGLVQRGYEVEMSFKVCGYMFDIKIRKTDVLVELDSFMFHEGEGRKRTFVTDRWKQNAATMAGHRVLRFTTDDTFHYLDLVLDEIERAIHFQETAVTEVWKGLDPAVA</sequence>
<organism evidence="1 3">
    <name type="scientific">Corynebacterium glucuronolyticum</name>
    <dbReference type="NCBI Taxonomy" id="39791"/>
    <lineage>
        <taxon>Bacteria</taxon>
        <taxon>Bacillati</taxon>
        <taxon>Actinomycetota</taxon>
        <taxon>Actinomycetes</taxon>
        <taxon>Mycobacteriales</taxon>
        <taxon>Corynebacteriaceae</taxon>
        <taxon>Corynebacterium</taxon>
    </lineage>
</organism>
<dbReference type="SUPFAM" id="SSF52980">
    <property type="entry name" value="Restriction endonuclease-like"/>
    <property type="match status" value="1"/>
</dbReference>
<dbReference type="Proteomes" id="UP000617681">
    <property type="component" value="Chromosome"/>
</dbReference>
<dbReference type="Gene3D" id="3.40.960.10">
    <property type="entry name" value="VSR Endonuclease"/>
    <property type="match status" value="1"/>
</dbReference>
<protein>
    <submittedName>
        <fullName evidence="1">DUF559 domain-containing protein</fullName>
    </submittedName>
</protein>
<accession>A0A7T4JV54</accession>
<gene>
    <name evidence="1" type="ORF">I6I10_00630</name>
    <name evidence="2" type="ORF">I6J21_02415</name>
</gene>
<dbReference type="InterPro" id="IPR011335">
    <property type="entry name" value="Restrct_endonuc-II-like"/>
</dbReference>